<name>A0A813B2S2_9DINO</name>
<dbReference type="GO" id="GO:0015074">
    <property type="term" value="P:DNA integration"/>
    <property type="evidence" value="ECO:0007669"/>
    <property type="project" value="InterPro"/>
</dbReference>
<dbReference type="EMBL" id="CAJNJA010066449">
    <property type="protein sequence ID" value="CAE7889207.1"/>
    <property type="molecule type" value="Genomic_DNA"/>
</dbReference>
<dbReference type="SUPFAM" id="SSF56349">
    <property type="entry name" value="DNA breaking-rejoining enzymes"/>
    <property type="match status" value="1"/>
</dbReference>
<dbReference type="Gene3D" id="1.10.443.10">
    <property type="entry name" value="Intergrase catalytic core"/>
    <property type="match status" value="1"/>
</dbReference>
<reference evidence="2" key="1">
    <citation type="submission" date="2021-02" db="EMBL/GenBank/DDBJ databases">
        <authorList>
            <person name="Dougan E. K."/>
            <person name="Rhodes N."/>
            <person name="Thang M."/>
            <person name="Chan C."/>
        </authorList>
    </citation>
    <scope>NUCLEOTIDE SEQUENCE</scope>
</reference>
<dbReference type="InterPro" id="IPR013762">
    <property type="entry name" value="Integrase-like_cat_sf"/>
</dbReference>
<dbReference type="InterPro" id="IPR011010">
    <property type="entry name" value="DNA_brk_join_enz"/>
</dbReference>
<accession>A0A813B2S2</accession>
<evidence type="ECO:0000313" key="2">
    <source>
        <dbReference type="EMBL" id="CAE7889207.1"/>
    </source>
</evidence>
<evidence type="ECO:0000256" key="1">
    <source>
        <dbReference type="ARBA" id="ARBA00023172"/>
    </source>
</evidence>
<feature type="non-terminal residue" evidence="2">
    <location>
        <position position="1"/>
    </location>
</feature>
<dbReference type="OrthoDB" id="10534585at2759"/>
<comment type="caution">
    <text evidence="2">The sequence shown here is derived from an EMBL/GenBank/DDBJ whole genome shotgun (WGS) entry which is preliminary data.</text>
</comment>
<sequence length="694" mass="77261">KVVSRALALVKKCLSTGAAAVLELPFASPAWGAAELVALCEKPGVGLHTTASCSHGSSFLKRHRFLSARCCLTAACKPCTCVGKHRPVRGKSARPNRSHVPGLAFALADCFETELRGRAALLREQDLDVAGLERIALSDLALSLDWTEEEVWAWKGQVHINILEASALGRLFKRVALESAPLRFCALCDSQVARCAVIKGRSPSPGLRHATRRTSALCLAAGLYPAGLFCPTRWIPADGPTRDRPIDPPVSTLGPGFWDREKLYRDGTRARLKRWAANWVRLAFAVRPALASLPLAPSESRYAGLPFRAFLGLDFDSTLGYPGEGPPYAVGFTLGLSFLLGSSPLLTVGCRGRFQVFGVFYASFQVAFAMEDLFASWLLRRGRIWEGLLDLGRREPEQVNEVFIWYGQWLYEEGLPYYHYAETLNAFTTESPNMRRQLQAAWDLAFAWQRQEPPTHHTALPWQVLLALLSIALLWGWDDVAGILALCWGGLARVGEAMAARRCDLVLPEDVGKECGWGSYQVFMSILEPKTRFKSAKHQCLKVDQPDLVAIVIFAFEKLSPGERLWSRSGSTLRNRFRKLLLAAGLQERAVPELKDFDLASLRAGGATWLMLTTESPDYVRRRGRWITTKVMEIYIQEVSSLMYLPRLPAETRAGLFAWANGFHEAFAFALWCRKLSIQPHLRLSLLKQGLYNA</sequence>
<evidence type="ECO:0000313" key="3">
    <source>
        <dbReference type="Proteomes" id="UP000601435"/>
    </source>
</evidence>
<proteinExistence type="predicted"/>
<keyword evidence="3" id="KW-1185">Reference proteome</keyword>
<gene>
    <name evidence="2" type="primary">mok12</name>
    <name evidence="2" type="ORF">SNEC2469_LOCUS29493</name>
</gene>
<dbReference type="Proteomes" id="UP000601435">
    <property type="component" value="Unassembled WGS sequence"/>
</dbReference>
<dbReference type="GO" id="GO:0003677">
    <property type="term" value="F:DNA binding"/>
    <property type="evidence" value="ECO:0007669"/>
    <property type="project" value="InterPro"/>
</dbReference>
<dbReference type="GO" id="GO:0006310">
    <property type="term" value="P:DNA recombination"/>
    <property type="evidence" value="ECO:0007669"/>
    <property type="project" value="UniProtKB-KW"/>
</dbReference>
<protein>
    <submittedName>
        <fullName evidence="2">Mok12 protein</fullName>
    </submittedName>
</protein>
<keyword evidence="1" id="KW-0233">DNA recombination</keyword>
<organism evidence="2 3">
    <name type="scientific">Symbiodinium necroappetens</name>
    <dbReference type="NCBI Taxonomy" id="1628268"/>
    <lineage>
        <taxon>Eukaryota</taxon>
        <taxon>Sar</taxon>
        <taxon>Alveolata</taxon>
        <taxon>Dinophyceae</taxon>
        <taxon>Suessiales</taxon>
        <taxon>Symbiodiniaceae</taxon>
        <taxon>Symbiodinium</taxon>
    </lineage>
</organism>
<dbReference type="AlphaFoldDB" id="A0A813B2S2"/>